<dbReference type="CDD" id="cd00093">
    <property type="entry name" value="HTH_XRE"/>
    <property type="match status" value="1"/>
</dbReference>
<dbReference type="PROSITE" id="PS50943">
    <property type="entry name" value="HTH_CROC1"/>
    <property type="match status" value="1"/>
</dbReference>
<dbReference type="AlphaFoldDB" id="E3FKV0"/>
<keyword evidence="4" id="KW-1185">Reference proteome</keyword>
<name>E3FKV0_STIAD</name>
<sequence>MNEQLATHLGAIARLAREQMSLTQVQVAERVGLAPAVYSRIERGQMIPSVDTMRKLCVELMVSPEDLMGLTESADSGARTRPEDDATLRRLIFVARKLDAGKLDALVHVATELAR</sequence>
<dbReference type="InterPro" id="IPR001387">
    <property type="entry name" value="Cro/C1-type_HTH"/>
</dbReference>
<evidence type="ECO:0000313" key="3">
    <source>
        <dbReference type="EMBL" id="ADO70468.1"/>
    </source>
</evidence>
<evidence type="ECO:0000259" key="2">
    <source>
        <dbReference type="PROSITE" id="PS50943"/>
    </source>
</evidence>
<feature type="domain" description="HTH cro/C1-type" evidence="2">
    <location>
        <begin position="14"/>
        <end position="67"/>
    </location>
</feature>
<organism evidence="3 4">
    <name type="scientific">Stigmatella aurantiaca (strain DW4/3-1)</name>
    <dbReference type="NCBI Taxonomy" id="378806"/>
    <lineage>
        <taxon>Bacteria</taxon>
        <taxon>Pseudomonadati</taxon>
        <taxon>Myxococcota</taxon>
        <taxon>Myxococcia</taxon>
        <taxon>Myxococcales</taxon>
        <taxon>Cystobacterineae</taxon>
        <taxon>Archangiaceae</taxon>
        <taxon>Stigmatella</taxon>
    </lineage>
</organism>
<dbReference type="InterPro" id="IPR050807">
    <property type="entry name" value="TransReg_Diox_bact_type"/>
</dbReference>
<dbReference type="SUPFAM" id="SSF47413">
    <property type="entry name" value="lambda repressor-like DNA-binding domains"/>
    <property type="match status" value="1"/>
</dbReference>
<dbReference type="STRING" id="378806.STAUR_2664"/>
<dbReference type="HOGENOM" id="CLU_066192_17_0_7"/>
<proteinExistence type="predicted"/>
<dbReference type="SMART" id="SM00530">
    <property type="entry name" value="HTH_XRE"/>
    <property type="match status" value="1"/>
</dbReference>
<protein>
    <submittedName>
        <fullName evidence="3">Transcriptional regulator</fullName>
    </submittedName>
</protein>
<gene>
    <name evidence="3" type="ordered locus">STAUR_2664</name>
</gene>
<dbReference type="InterPro" id="IPR010982">
    <property type="entry name" value="Lambda_DNA-bd_dom_sf"/>
</dbReference>
<evidence type="ECO:0000313" key="4">
    <source>
        <dbReference type="Proteomes" id="UP000001351"/>
    </source>
</evidence>
<dbReference type="GO" id="GO:0005829">
    <property type="term" value="C:cytosol"/>
    <property type="evidence" value="ECO:0007669"/>
    <property type="project" value="TreeGrafter"/>
</dbReference>
<dbReference type="OrthoDB" id="5513395at2"/>
<evidence type="ECO:0000256" key="1">
    <source>
        <dbReference type="ARBA" id="ARBA00023125"/>
    </source>
</evidence>
<dbReference type="PANTHER" id="PTHR46797">
    <property type="entry name" value="HTH-TYPE TRANSCRIPTIONAL REGULATOR"/>
    <property type="match status" value="1"/>
</dbReference>
<reference evidence="3 4" key="1">
    <citation type="journal article" date="2011" name="Mol. Biol. Evol.">
        <title>Comparative genomic analysis of fruiting body formation in Myxococcales.</title>
        <authorList>
            <person name="Huntley S."/>
            <person name="Hamann N."/>
            <person name="Wegener-Feldbrugge S."/>
            <person name="Treuner-Lange A."/>
            <person name="Kube M."/>
            <person name="Reinhardt R."/>
            <person name="Klages S."/>
            <person name="Muller R."/>
            <person name="Ronning C.M."/>
            <person name="Nierman W.C."/>
            <person name="Sogaard-Andersen L."/>
        </authorList>
    </citation>
    <scope>NUCLEOTIDE SEQUENCE [LARGE SCALE GENOMIC DNA]</scope>
    <source>
        <strain evidence="3 4">DW4/3-1</strain>
    </source>
</reference>
<dbReference type="RefSeq" id="WP_013375368.1">
    <property type="nucleotide sequence ID" value="NC_014623.1"/>
</dbReference>
<dbReference type="GO" id="GO:0003677">
    <property type="term" value="F:DNA binding"/>
    <property type="evidence" value="ECO:0007669"/>
    <property type="project" value="UniProtKB-KW"/>
</dbReference>
<dbReference type="GO" id="GO:0003700">
    <property type="term" value="F:DNA-binding transcription factor activity"/>
    <property type="evidence" value="ECO:0007669"/>
    <property type="project" value="TreeGrafter"/>
</dbReference>
<dbReference type="EMBL" id="CP002271">
    <property type="protein sequence ID" value="ADO70468.1"/>
    <property type="molecule type" value="Genomic_DNA"/>
</dbReference>
<dbReference type="Pfam" id="PF01381">
    <property type="entry name" value="HTH_3"/>
    <property type="match status" value="1"/>
</dbReference>
<dbReference type="KEGG" id="sur:STAUR_2664"/>
<dbReference type="Proteomes" id="UP000001351">
    <property type="component" value="Chromosome"/>
</dbReference>
<keyword evidence="1" id="KW-0238">DNA-binding</keyword>
<dbReference type="Gene3D" id="1.10.260.40">
    <property type="entry name" value="lambda repressor-like DNA-binding domains"/>
    <property type="match status" value="1"/>
</dbReference>
<dbReference type="eggNOG" id="COG1396">
    <property type="taxonomic scope" value="Bacteria"/>
</dbReference>
<accession>E3FKV0</accession>
<dbReference type="PANTHER" id="PTHR46797:SF1">
    <property type="entry name" value="METHYLPHOSPHONATE SYNTHASE"/>
    <property type="match status" value="1"/>
</dbReference>